<dbReference type="Proteomes" id="UP000307749">
    <property type="component" value="Unassembled WGS sequence"/>
</dbReference>
<proteinExistence type="predicted"/>
<accession>A0A4S3KMS3</accession>
<dbReference type="OrthoDB" id="5959416at2"/>
<sequence>MRATLIVIGLLFALGGLWIGFGHGHYERTQTAASIGSLTLKTTSEQSIPAPIGYGLIVIGVVLIGAGAMRRR</sequence>
<organism evidence="2 3">
    <name type="scientific">Metallibacterium scheffleri</name>
    <dbReference type="NCBI Taxonomy" id="993689"/>
    <lineage>
        <taxon>Bacteria</taxon>
        <taxon>Pseudomonadati</taxon>
        <taxon>Pseudomonadota</taxon>
        <taxon>Gammaproteobacteria</taxon>
        <taxon>Lysobacterales</taxon>
        <taxon>Rhodanobacteraceae</taxon>
        <taxon>Metallibacterium</taxon>
    </lineage>
</organism>
<keyword evidence="1" id="KW-1133">Transmembrane helix</keyword>
<protein>
    <recommendedName>
        <fullName evidence="4">DUF3185 domain-containing protein</fullName>
    </recommendedName>
</protein>
<dbReference type="STRING" id="993689.GCA_002077135_00632"/>
<keyword evidence="1" id="KW-0472">Membrane</keyword>
<name>A0A4S3KMS3_9GAMM</name>
<dbReference type="AlphaFoldDB" id="A0A4S3KMS3"/>
<evidence type="ECO:0000256" key="1">
    <source>
        <dbReference type="SAM" id="Phobius"/>
    </source>
</evidence>
<evidence type="ECO:0008006" key="4">
    <source>
        <dbReference type="Google" id="ProtNLM"/>
    </source>
</evidence>
<reference evidence="2 3" key="1">
    <citation type="submission" date="2017-02" db="EMBL/GenBank/DDBJ databases">
        <title>Whole genome sequencing of Metallibacterium scheffleri DSM 24874 (T).</title>
        <authorList>
            <person name="Kumar S."/>
            <person name="Patil P."/>
            <person name="Patil P.B."/>
        </authorList>
    </citation>
    <scope>NUCLEOTIDE SEQUENCE [LARGE SCALE GENOMIC DNA]</scope>
    <source>
        <strain evidence="2 3">DSM 24874</strain>
    </source>
</reference>
<gene>
    <name evidence="2" type="ORF">B1806_10995</name>
</gene>
<feature type="transmembrane region" description="Helical" evidence="1">
    <location>
        <begin position="48"/>
        <end position="69"/>
    </location>
</feature>
<comment type="caution">
    <text evidence="2">The sequence shown here is derived from an EMBL/GenBank/DDBJ whole genome shotgun (WGS) entry which is preliminary data.</text>
</comment>
<evidence type="ECO:0000313" key="2">
    <source>
        <dbReference type="EMBL" id="THD09394.1"/>
    </source>
</evidence>
<dbReference type="RefSeq" id="WP_081126043.1">
    <property type="nucleotide sequence ID" value="NZ_DAHXOC010000002.1"/>
</dbReference>
<keyword evidence="3" id="KW-1185">Reference proteome</keyword>
<evidence type="ECO:0000313" key="3">
    <source>
        <dbReference type="Proteomes" id="UP000307749"/>
    </source>
</evidence>
<keyword evidence="1" id="KW-0812">Transmembrane</keyword>
<dbReference type="EMBL" id="MWQO01000039">
    <property type="protein sequence ID" value="THD09394.1"/>
    <property type="molecule type" value="Genomic_DNA"/>
</dbReference>